<keyword evidence="2" id="KW-0732">Signal</keyword>
<feature type="compositionally biased region" description="Low complexity" evidence="1">
    <location>
        <begin position="45"/>
        <end position="54"/>
    </location>
</feature>
<feature type="chain" id="PRO_5044552581" evidence="2">
    <location>
        <begin position="36"/>
        <end position="79"/>
    </location>
</feature>
<evidence type="ECO:0000256" key="2">
    <source>
        <dbReference type="SAM" id="SignalP"/>
    </source>
</evidence>
<proteinExistence type="predicted"/>
<dbReference type="WBParaSite" id="OFLC_0000900501-mRNA-1">
    <property type="protein sequence ID" value="OFLC_0000900501-mRNA-1"/>
    <property type="gene ID" value="OFLC_0000900501"/>
</dbReference>
<name>A0A183HNE4_9BILA</name>
<sequence length="79" mass="9098">MDGYVASLNSKPALKCREFIMLISFFLTFFQSNLGDDESKDDSSENYVDNNINNDDVDETEEMNRMMGVLQQLLLNYSL</sequence>
<evidence type="ECO:0000313" key="5">
    <source>
        <dbReference type="WBParaSite" id="OFLC_0000900501-mRNA-1"/>
    </source>
</evidence>
<evidence type="ECO:0000313" key="3">
    <source>
        <dbReference type="EMBL" id="VDO58335.1"/>
    </source>
</evidence>
<feature type="region of interest" description="Disordered" evidence="1">
    <location>
        <begin position="36"/>
        <end position="55"/>
    </location>
</feature>
<reference evidence="3 4" key="2">
    <citation type="submission" date="2018-11" db="EMBL/GenBank/DDBJ databases">
        <authorList>
            <consortium name="Pathogen Informatics"/>
        </authorList>
    </citation>
    <scope>NUCLEOTIDE SEQUENCE [LARGE SCALE GENOMIC DNA]</scope>
</reference>
<evidence type="ECO:0000256" key="1">
    <source>
        <dbReference type="SAM" id="MobiDB-lite"/>
    </source>
</evidence>
<dbReference type="Proteomes" id="UP000267606">
    <property type="component" value="Unassembled WGS sequence"/>
</dbReference>
<reference evidence="5" key="1">
    <citation type="submission" date="2016-06" db="UniProtKB">
        <authorList>
            <consortium name="WormBaseParasite"/>
        </authorList>
    </citation>
    <scope>IDENTIFICATION</scope>
</reference>
<organism evidence="5">
    <name type="scientific">Onchocerca flexuosa</name>
    <dbReference type="NCBI Taxonomy" id="387005"/>
    <lineage>
        <taxon>Eukaryota</taxon>
        <taxon>Metazoa</taxon>
        <taxon>Ecdysozoa</taxon>
        <taxon>Nematoda</taxon>
        <taxon>Chromadorea</taxon>
        <taxon>Rhabditida</taxon>
        <taxon>Spirurina</taxon>
        <taxon>Spiruromorpha</taxon>
        <taxon>Filarioidea</taxon>
        <taxon>Onchocercidae</taxon>
        <taxon>Onchocerca</taxon>
    </lineage>
</organism>
<feature type="signal peptide" evidence="2">
    <location>
        <begin position="1"/>
        <end position="35"/>
    </location>
</feature>
<gene>
    <name evidence="3" type="ORF">OFLC_LOCUS9002</name>
</gene>
<evidence type="ECO:0000313" key="4">
    <source>
        <dbReference type="Proteomes" id="UP000267606"/>
    </source>
</evidence>
<dbReference type="AlphaFoldDB" id="A0A183HNE4"/>
<protein>
    <submittedName>
        <fullName evidence="5">Wsv293</fullName>
    </submittedName>
</protein>
<keyword evidence="4" id="KW-1185">Reference proteome</keyword>
<accession>A0A183HNE4</accession>
<dbReference type="EMBL" id="UZAJ01010632">
    <property type="protein sequence ID" value="VDO58335.1"/>
    <property type="molecule type" value="Genomic_DNA"/>
</dbReference>